<dbReference type="InterPro" id="IPR036320">
    <property type="entry name" value="Glycosyl_Trfase_fam3_N_dom_sf"/>
</dbReference>
<feature type="compositionally biased region" description="Gly residues" evidence="3">
    <location>
        <begin position="309"/>
        <end position="323"/>
    </location>
</feature>
<dbReference type="InterPro" id="IPR035902">
    <property type="entry name" value="Nuc_phospho_transferase"/>
</dbReference>
<reference evidence="5" key="2">
    <citation type="journal article" date="2002" name="Arch. Microbiol.">
        <title>New genes involved in chromate resistance in Ralstonia metallidurans strain CH34.</title>
        <authorList>
            <person name="Juhnke S."/>
            <person name="Peitzsch N."/>
            <person name="Hubener N."/>
            <person name="Grosse C."/>
            <person name="Nies D.H."/>
        </authorList>
    </citation>
    <scope>NUCLEOTIDE SEQUENCE</scope>
    <source>
        <strain evidence="5">CH34</strain>
    </source>
</reference>
<evidence type="ECO:0000256" key="1">
    <source>
        <dbReference type="ARBA" id="ARBA00022676"/>
    </source>
</evidence>
<feature type="region of interest" description="Disordered" evidence="3">
    <location>
        <begin position="231"/>
        <end position="359"/>
    </location>
</feature>
<reference evidence="5" key="1">
    <citation type="journal article" date="1990" name="J. Biol. Chem.">
        <title>Nucleotide sequence and expression of a plasmid-encoded chromate resistance determinant from Alcaligenes eutrophus.</title>
        <authorList>
            <person name="Nies A."/>
            <person name="Nies D.H."/>
            <person name="Silver S."/>
        </authorList>
    </citation>
    <scope>NUCLEOTIDE SEQUENCE</scope>
    <source>
        <strain evidence="5">CH34</strain>
    </source>
</reference>
<dbReference type="PANTHER" id="PTHR43285">
    <property type="entry name" value="ANTHRANILATE PHOSPHORIBOSYLTRANSFERASE"/>
    <property type="match status" value="1"/>
</dbReference>
<dbReference type="GO" id="GO:0005829">
    <property type="term" value="C:cytosol"/>
    <property type="evidence" value="ECO:0007669"/>
    <property type="project" value="TreeGrafter"/>
</dbReference>
<dbReference type="NCBIfam" id="NF006005">
    <property type="entry name" value="PRK08136.1"/>
    <property type="match status" value="1"/>
</dbReference>
<keyword evidence="1" id="KW-0328">Glycosyltransferase</keyword>
<protein>
    <submittedName>
        <fullName evidence="5">YhiB protein</fullName>
    </submittedName>
</protein>
<dbReference type="Pfam" id="PF02885">
    <property type="entry name" value="Glycos_trans_3N"/>
    <property type="match status" value="1"/>
</dbReference>
<accession>Q9X2J3</accession>
<evidence type="ECO:0000259" key="4">
    <source>
        <dbReference type="Pfam" id="PF02885"/>
    </source>
</evidence>
<sequence>MTSASRAPFPAAKYIKEIGRGVNGARALPREDAQALFDAMLAGRVSDLELGAVLLAYRIKGEAPHELAGMLDAAHDHCAPLAAPADKPVVVIPSYNGARKQPNLVPLLAMLLARDGVPTLVHGIREFPGRVTSMALFEALGVPLCATAQSRGDAAWRGIESAGRAADRRAVARAVATARQARDHRPAQFGAYGRQDAATGGRTLPCRGIAALQLHPPRVSGNADRVFLARTRQRDAGPGTQGGSRGRRAPQQPYRLAARRPSAHDGRSRRRFGRGCARTAAGHGHRRDGRVDSQGAGRRGTGARARCHPGGGDQGVPGAGHAGDLGQPAVTPPATGCRMARQRDQGRRGGSGMRSVSPGTCGNWSSCQRWAASSIASLLLATKFQ</sequence>
<keyword evidence="2" id="KW-0808">Transferase</keyword>
<dbReference type="InterPro" id="IPR005940">
    <property type="entry name" value="Anthranilate_Pribosyl_Tfrase"/>
</dbReference>
<evidence type="ECO:0000256" key="2">
    <source>
        <dbReference type="ARBA" id="ARBA00022679"/>
    </source>
</evidence>
<name>Q9X2J3_9BURK</name>
<feature type="domain" description="Glycosyl transferase family 3 N-terminal" evidence="4">
    <location>
        <begin position="14"/>
        <end position="78"/>
    </location>
</feature>
<dbReference type="Gene3D" id="1.20.970.10">
    <property type="entry name" value="Transferase, Pyrimidine Nucleoside Phosphorylase, Chain C"/>
    <property type="match status" value="1"/>
</dbReference>
<evidence type="ECO:0000256" key="3">
    <source>
        <dbReference type="SAM" id="MobiDB-lite"/>
    </source>
</evidence>
<gene>
    <name evidence="5" type="primary">yhiB</name>
</gene>
<dbReference type="GO" id="GO:0004048">
    <property type="term" value="F:anthranilate phosphoribosyltransferase activity"/>
    <property type="evidence" value="ECO:0007669"/>
    <property type="project" value="InterPro"/>
</dbReference>
<dbReference type="SUPFAM" id="SSF52418">
    <property type="entry name" value="Nucleoside phosphorylase/phosphoribosyltransferase catalytic domain"/>
    <property type="match status" value="1"/>
</dbReference>
<dbReference type="PANTHER" id="PTHR43285:SF4">
    <property type="entry name" value="TRANSFERASE"/>
    <property type="match status" value="1"/>
</dbReference>
<evidence type="ECO:0000313" key="5">
    <source>
        <dbReference type="EMBL" id="CAC42414.1"/>
    </source>
</evidence>
<organism evidence="5">
    <name type="scientific">Cupriavidus metallidurans</name>
    <dbReference type="NCBI Taxonomy" id="119219"/>
    <lineage>
        <taxon>Bacteria</taxon>
        <taxon>Pseudomonadati</taxon>
        <taxon>Pseudomonadota</taxon>
        <taxon>Betaproteobacteria</taxon>
        <taxon>Burkholderiales</taxon>
        <taxon>Burkholderiaceae</taxon>
        <taxon>Cupriavidus</taxon>
    </lineage>
</organism>
<dbReference type="GO" id="GO:0000162">
    <property type="term" value="P:L-tryptophan biosynthetic process"/>
    <property type="evidence" value="ECO:0007669"/>
    <property type="project" value="InterPro"/>
</dbReference>
<dbReference type="Gene3D" id="3.40.1030.10">
    <property type="entry name" value="Nucleoside phosphorylase/phosphoribosyltransferase catalytic domain"/>
    <property type="match status" value="1"/>
</dbReference>
<dbReference type="InterPro" id="IPR017459">
    <property type="entry name" value="Glycosyl_Trfase_fam3_N_dom"/>
</dbReference>
<dbReference type="SUPFAM" id="SSF47648">
    <property type="entry name" value="Nucleoside phosphorylase/phosphoribosyltransferase N-terminal domain"/>
    <property type="match status" value="1"/>
</dbReference>
<proteinExistence type="predicted"/>
<dbReference type="EMBL" id="AJ313328">
    <property type="protein sequence ID" value="CAC42414.1"/>
    <property type="molecule type" value="Genomic_DNA"/>
</dbReference>
<dbReference type="AlphaFoldDB" id="Q9X2J3"/>